<dbReference type="InterPro" id="IPR015894">
    <property type="entry name" value="Guanylate-bd_N"/>
</dbReference>
<dbReference type="InterPro" id="IPR013087">
    <property type="entry name" value="Znf_C2H2_type"/>
</dbReference>
<dbReference type="GO" id="GO:0003924">
    <property type="term" value="F:GTPase activity"/>
    <property type="evidence" value="ECO:0007669"/>
    <property type="project" value="InterPro"/>
</dbReference>
<dbReference type="AlphaFoldDB" id="A0A818HWI9"/>
<evidence type="ECO:0000313" key="10">
    <source>
        <dbReference type="Proteomes" id="UP000663865"/>
    </source>
</evidence>
<organism evidence="9 10">
    <name type="scientific">Rotaria socialis</name>
    <dbReference type="NCBI Taxonomy" id="392032"/>
    <lineage>
        <taxon>Eukaryota</taxon>
        <taxon>Metazoa</taxon>
        <taxon>Spiralia</taxon>
        <taxon>Gnathifera</taxon>
        <taxon>Rotifera</taxon>
        <taxon>Eurotatoria</taxon>
        <taxon>Bdelloidea</taxon>
        <taxon>Philodinida</taxon>
        <taxon>Philodinidae</taxon>
        <taxon>Rotaria</taxon>
    </lineage>
</organism>
<dbReference type="GO" id="GO:0140042">
    <property type="term" value="P:lipid droplet formation"/>
    <property type="evidence" value="ECO:0007669"/>
    <property type="project" value="TreeGrafter"/>
</dbReference>
<sequence>MFSLMCTAYQTCDSKILSEAIVYCIQCNSLQCISCEKQMHNSGHLKQHERLHLDTINNERCSIDPSHPAVFYCSTCSLLFCYSCYESRHQNTNGREHKLQKCREKQSNIVENDNACSQTEGKTIYPELFSTANNNDTQKQNHHKHSSSSTFADVPLDKYDVQFISPSDQQSDLIQTKISPNVTSQQKQNTHYISKQEHSNDRTSHEHYQPNPANTDSNEVFLLLDGDEHLTVNSEFDFIRQFKCSQQDPKVKCVSIIGNTGDGKSYTLNQVFFNGKQKFHTSSTTESCTIGVWSTLDENQRTLILDTEGRLGLSQNDNIRNRLLLKILCVSDIVIYRTKAPKLPNDMFQFLSDASNAFLKYFKKELENVMKSCRVDGPVSAMGPTLIVFHETQYTEILRDHLQCQKTAVEQLKERFEKMNLSYDAYSSIEYVGTQTPGGESTDFRDIKAAITETLENNKIRSPRNLSVIFKVLKALNEKFNHAIPPEMPSTLPDDFFACYFKCLSCGNKCTLAANHQKEKSPHECKERCSYNKELDNEVWKCLQCHRDGRDTIVYGKLITKGDSLVQGLLKYVWSGFVIECPYHGEIYRSRKHWYGNNEPKDVTRVEVIHIWPGEDNNRVASDVTPRKFIEMVVYAGSYLSAPTKMLTEMVADQVAPSYWVPNKDVHECSTCKLVFGSDHSKHHCRACGHVFCDTCTMHRRVVAWIDTEKAVRVCDKCYANSQLRPPSTMSSSSSSSSSSSTTEKEKSDSQRTKHNGYDAGSSGDSASTASSGEHLSDLCLSPSDIFDIEHPGAGPVSIDIPATRRVFESVKSGLEKIGANYPIELIKESARPNYWRPDNECRVCCVCKQSFNSTTNRLHHCRNCGDAVCEKCSPNKRPVPERDWLTPVRVCKLCDDAMNESTSGH</sequence>
<feature type="compositionally biased region" description="Basic and acidic residues" evidence="5">
    <location>
        <begin position="194"/>
        <end position="208"/>
    </location>
</feature>
<evidence type="ECO:0008006" key="11">
    <source>
        <dbReference type="Google" id="ProtNLM"/>
    </source>
</evidence>
<dbReference type="Gene3D" id="3.40.50.300">
    <property type="entry name" value="P-loop containing nucleotide triphosphate hydrolases"/>
    <property type="match status" value="1"/>
</dbReference>
<evidence type="ECO:0000259" key="8">
    <source>
        <dbReference type="PROSITE" id="PS50178"/>
    </source>
</evidence>
<reference evidence="9" key="1">
    <citation type="submission" date="2021-02" db="EMBL/GenBank/DDBJ databases">
        <authorList>
            <person name="Nowell W R."/>
        </authorList>
    </citation>
    <scope>NUCLEOTIDE SEQUENCE</scope>
</reference>
<dbReference type="Pfam" id="PF22586">
    <property type="entry name" value="ANCHR-like_BBOX"/>
    <property type="match status" value="1"/>
</dbReference>
<dbReference type="PROSITE" id="PS50119">
    <property type="entry name" value="ZF_BBOX"/>
    <property type="match status" value="2"/>
</dbReference>
<dbReference type="Proteomes" id="UP000663865">
    <property type="component" value="Unassembled WGS sequence"/>
</dbReference>
<evidence type="ECO:0000256" key="4">
    <source>
        <dbReference type="PROSITE-ProRule" id="PRU00024"/>
    </source>
</evidence>
<dbReference type="GO" id="GO:0032266">
    <property type="term" value="F:phosphatidylinositol-3-phosphate binding"/>
    <property type="evidence" value="ECO:0007669"/>
    <property type="project" value="TreeGrafter"/>
</dbReference>
<dbReference type="GO" id="GO:0005811">
    <property type="term" value="C:lipid droplet"/>
    <property type="evidence" value="ECO:0007669"/>
    <property type="project" value="TreeGrafter"/>
</dbReference>
<dbReference type="Gene3D" id="3.30.160.60">
    <property type="entry name" value="Classic Zinc Finger"/>
    <property type="match status" value="1"/>
</dbReference>
<dbReference type="PANTHER" id="PTHR46624">
    <property type="entry name" value="AGAP002036-PA"/>
    <property type="match status" value="1"/>
</dbReference>
<evidence type="ECO:0000256" key="3">
    <source>
        <dbReference type="ARBA" id="ARBA00022833"/>
    </source>
</evidence>
<feature type="compositionally biased region" description="Low complexity" evidence="5">
    <location>
        <begin position="728"/>
        <end position="742"/>
    </location>
</feature>
<dbReference type="PANTHER" id="PTHR46624:SF4">
    <property type="entry name" value="FYVE-TYPE DOMAIN-CONTAINING PROTEIN"/>
    <property type="match status" value="1"/>
</dbReference>
<dbReference type="SUPFAM" id="SSF57903">
    <property type="entry name" value="FYVE/PHD zinc finger"/>
    <property type="match status" value="2"/>
</dbReference>
<feature type="compositionally biased region" description="Low complexity" evidence="5">
    <location>
        <begin position="759"/>
        <end position="773"/>
    </location>
</feature>
<dbReference type="GO" id="GO:0005545">
    <property type="term" value="F:1-phosphatidylinositol binding"/>
    <property type="evidence" value="ECO:0007669"/>
    <property type="project" value="TreeGrafter"/>
</dbReference>
<name>A0A818HWI9_9BILA</name>
<proteinExistence type="predicted"/>
<feature type="domain" description="C2H2-type" evidence="7">
    <location>
        <begin position="30"/>
        <end position="52"/>
    </location>
</feature>
<dbReference type="SUPFAM" id="SSF52540">
    <property type="entry name" value="P-loop containing nucleoside triphosphate hydrolases"/>
    <property type="match status" value="1"/>
</dbReference>
<dbReference type="InterPro" id="IPR027417">
    <property type="entry name" value="P-loop_NTPase"/>
</dbReference>
<dbReference type="GO" id="GO:0005525">
    <property type="term" value="F:GTP binding"/>
    <property type="evidence" value="ECO:0007669"/>
    <property type="project" value="InterPro"/>
</dbReference>
<dbReference type="InterPro" id="IPR017455">
    <property type="entry name" value="Znf_FYVE-rel"/>
</dbReference>
<keyword evidence="1" id="KW-0479">Metal-binding</keyword>
<dbReference type="InterPro" id="IPR011011">
    <property type="entry name" value="Znf_FYVE_PHD"/>
</dbReference>
<evidence type="ECO:0000313" key="9">
    <source>
        <dbReference type="EMBL" id="CAF3510701.1"/>
    </source>
</evidence>
<comment type="caution">
    <text evidence="9">The sequence shown here is derived from an EMBL/GenBank/DDBJ whole genome shotgun (WGS) entry which is preliminary data.</text>
</comment>
<dbReference type="GO" id="GO:0005547">
    <property type="term" value="F:phosphatidylinositol-3,4,5-trisphosphate binding"/>
    <property type="evidence" value="ECO:0007669"/>
    <property type="project" value="TreeGrafter"/>
</dbReference>
<evidence type="ECO:0000256" key="5">
    <source>
        <dbReference type="SAM" id="MobiDB-lite"/>
    </source>
</evidence>
<evidence type="ECO:0000256" key="1">
    <source>
        <dbReference type="ARBA" id="ARBA00022723"/>
    </source>
</evidence>
<dbReference type="Gene3D" id="3.30.40.10">
    <property type="entry name" value="Zinc/RING finger domain, C3HC4 (zinc finger)"/>
    <property type="match status" value="2"/>
</dbReference>
<evidence type="ECO:0000259" key="6">
    <source>
        <dbReference type="PROSITE" id="PS50119"/>
    </source>
</evidence>
<dbReference type="PROSITE" id="PS50157">
    <property type="entry name" value="ZINC_FINGER_C2H2_2"/>
    <property type="match status" value="1"/>
</dbReference>
<dbReference type="InterPro" id="IPR000306">
    <property type="entry name" value="Znf_FYVE"/>
</dbReference>
<dbReference type="PROSITE" id="PS50178">
    <property type="entry name" value="ZF_FYVE"/>
    <property type="match status" value="2"/>
</dbReference>
<dbReference type="GO" id="GO:0043325">
    <property type="term" value="F:phosphatidylinositol-3,4-bisphosphate binding"/>
    <property type="evidence" value="ECO:0007669"/>
    <property type="project" value="TreeGrafter"/>
</dbReference>
<dbReference type="SUPFAM" id="SSF57184">
    <property type="entry name" value="Growth factor receptor domain"/>
    <property type="match status" value="1"/>
</dbReference>
<feature type="compositionally biased region" description="Basic and acidic residues" evidence="5">
    <location>
        <begin position="743"/>
        <end position="752"/>
    </location>
</feature>
<dbReference type="SMART" id="SM00064">
    <property type="entry name" value="FYVE"/>
    <property type="match status" value="2"/>
</dbReference>
<feature type="domain" description="FYVE-type" evidence="8">
    <location>
        <begin position="663"/>
        <end position="723"/>
    </location>
</feature>
<dbReference type="InterPro" id="IPR042427">
    <property type="entry name" value="ZFYV1"/>
</dbReference>
<dbReference type="Pfam" id="PF01363">
    <property type="entry name" value="FYVE"/>
    <property type="match status" value="2"/>
</dbReference>
<dbReference type="InterPro" id="IPR009030">
    <property type="entry name" value="Growth_fac_rcpt_cys_sf"/>
</dbReference>
<dbReference type="InterPro" id="IPR013083">
    <property type="entry name" value="Znf_RING/FYVE/PHD"/>
</dbReference>
<feature type="domain" description="B box-type" evidence="6">
    <location>
        <begin position="56"/>
        <end position="102"/>
    </location>
</feature>
<accession>A0A818HWI9</accession>
<dbReference type="PROSITE" id="PS00028">
    <property type="entry name" value="ZINC_FINGER_C2H2_1"/>
    <property type="match status" value="1"/>
</dbReference>
<feature type="region of interest" description="Disordered" evidence="5">
    <location>
        <begin position="724"/>
        <end position="775"/>
    </location>
</feature>
<dbReference type="EMBL" id="CAJNYV010002905">
    <property type="protein sequence ID" value="CAF3510701.1"/>
    <property type="molecule type" value="Genomic_DNA"/>
</dbReference>
<feature type="compositionally biased region" description="Polar residues" evidence="5">
    <location>
        <begin position="181"/>
        <end position="193"/>
    </location>
</feature>
<dbReference type="Pfam" id="PF02263">
    <property type="entry name" value="GBP"/>
    <property type="match status" value="1"/>
</dbReference>
<dbReference type="InterPro" id="IPR000315">
    <property type="entry name" value="Znf_B-box"/>
</dbReference>
<protein>
    <recommendedName>
        <fullName evidence="11">Zinc finger FYVE domain-containing protein 1</fullName>
    </recommendedName>
</protein>
<feature type="region of interest" description="Disordered" evidence="5">
    <location>
        <begin position="132"/>
        <end position="151"/>
    </location>
</feature>
<keyword evidence="3" id="KW-0862">Zinc</keyword>
<evidence type="ECO:0000256" key="2">
    <source>
        <dbReference type="ARBA" id="ARBA00022771"/>
    </source>
</evidence>
<evidence type="ECO:0000259" key="7">
    <source>
        <dbReference type="PROSITE" id="PS50157"/>
    </source>
</evidence>
<feature type="domain" description="FYVE-type" evidence="8">
    <location>
        <begin position="839"/>
        <end position="900"/>
    </location>
</feature>
<gene>
    <name evidence="9" type="ORF">KIK155_LOCUS16340</name>
</gene>
<dbReference type="GO" id="GO:0008270">
    <property type="term" value="F:zinc ion binding"/>
    <property type="evidence" value="ECO:0007669"/>
    <property type="project" value="UniProtKB-KW"/>
</dbReference>
<feature type="domain" description="B box-type" evidence="6">
    <location>
        <begin position="7"/>
        <end position="53"/>
    </location>
</feature>
<feature type="region of interest" description="Disordered" evidence="5">
    <location>
        <begin position="181"/>
        <end position="214"/>
    </location>
</feature>
<keyword evidence="2 4" id="KW-0863">Zinc-finger</keyword>